<organism evidence="2 3">
    <name type="scientific">Agreia bicolorata</name>
    <dbReference type="NCBI Taxonomy" id="110935"/>
    <lineage>
        <taxon>Bacteria</taxon>
        <taxon>Bacillati</taxon>
        <taxon>Actinomycetota</taxon>
        <taxon>Actinomycetes</taxon>
        <taxon>Micrococcales</taxon>
        <taxon>Microbacteriaceae</taxon>
        <taxon>Agreia</taxon>
    </lineage>
</organism>
<gene>
    <name evidence="2" type="ORF">SAMN06295879_0193</name>
</gene>
<evidence type="ECO:0000313" key="2">
    <source>
        <dbReference type="EMBL" id="SKA80387.1"/>
    </source>
</evidence>
<dbReference type="PANTHER" id="PTHR11614">
    <property type="entry name" value="PHOSPHOLIPASE-RELATED"/>
    <property type="match status" value="1"/>
</dbReference>
<dbReference type="GO" id="GO:0016787">
    <property type="term" value="F:hydrolase activity"/>
    <property type="evidence" value="ECO:0007669"/>
    <property type="project" value="UniProtKB-KW"/>
</dbReference>
<dbReference type="SUPFAM" id="SSF53474">
    <property type="entry name" value="alpha/beta-Hydrolases"/>
    <property type="match status" value="1"/>
</dbReference>
<evidence type="ECO:0000313" key="3">
    <source>
        <dbReference type="Proteomes" id="UP000189735"/>
    </source>
</evidence>
<evidence type="ECO:0000259" key="1">
    <source>
        <dbReference type="Pfam" id="PF12146"/>
    </source>
</evidence>
<dbReference type="InterPro" id="IPR022742">
    <property type="entry name" value="Hydrolase_4"/>
</dbReference>
<feature type="domain" description="Serine aminopeptidase S33" evidence="1">
    <location>
        <begin position="45"/>
        <end position="288"/>
    </location>
</feature>
<proteinExistence type="predicted"/>
<name>A0A1T4WTF0_9MICO</name>
<sequence>MSFSELVEGPIPFDKLRERRHNERVPQFLSDHGVAISYSAWPVDRPRGVVQIVHGLGDHSGRYAELAGRLNASGYSVYAHDQRGHGQSALLPGGTPRPGEHRMGVGGLRAAEADILRFTRLLRDEAPDVPLFAIGHSLGSLILQRVINTRSTAFDGVVLTGTAYRMPGSMDGGDLTRRHRPGRGRGTGFEWLTRDVEGQKRAATDELMFEAKALKEFGLRDGLRLFGVPGRHIRHDLPVLVMGGSDDILGGPASMRRLARAYRRRSKLDDVEVVVFPGARHEIFNETNRAEVFDRLVDWLEHHIAL</sequence>
<dbReference type="EMBL" id="FUYG01000001">
    <property type="protein sequence ID" value="SKA80387.1"/>
    <property type="molecule type" value="Genomic_DNA"/>
</dbReference>
<reference evidence="3" key="1">
    <citation type="submission" date="2017-02" db="EMBL/GenBank/DDBJ databases">
        <authorList>
            <person name="Varghese N."/>
            <person name="Submissions S."/>
        </authorList>
    </citation>
    <scope>NUCLEOTIDE SEQUENCE [LARGE SCALE GENOMIC DNA]</scope>
    <source>
        <strain evidence="3">VKM Ac-2052</strain>
    </source>
</reference>
<dbReference type="Proteomes" id="UP000189735">
    <property type="component" value="Unassembled WGS sequence"/>
</dbReference>
<keyword evidence="2" id="KW-0378">Hydrolase</keyword>
<dbReference type="AlphaFoldDB" id="A0A1T4WTF0"/>
<dbReference type="InterPro" id="IPR051044">
    <property type="entry name" value="MAG_DAG_Lipase"/>
</dbReference>
<protein>
    <submittedName>
        <fullName evidence="2">Lysophospholipase, alpha-beta hydrolase superfamily</fullName>
    </submittedName>
</protein>
<dbReference type="Pfam" id="PF12146">
    <property type="entry name" value="Hydrolase_4"/>
    <property type="match status" value="1"/>
</dbReference>
<dbReference type="Gene3D" id="3.40.50.1820">
    <property type="entry name" value="alpha/beta hydrolase"/>
    <property type="match status" value="1"/>
</dbReference>
<accession>A0A1T4WTF0</accession>
<dbReference type="InterPro" id="IPR029058">
    <property type="entry name" value="AB_hydrolase_fold"/>
</dbReference>